<evidence type="ECO:0000313" key="4">
    <source>
        <dbReference type="EMBL" id="MCF2526677.1"/>
    </source>
</evidence>
<organism evidence="4 5">
    <name type="scientific">Yinghuangia soli</name>
    <dbReference type="NCBI Taxonomy" id="2908204"/>
    <lineage>
        <taxon>Bacteria</taxon>
        <taxon>Bacillati</taxon>
        <taxon>Actinomycetota</taxon>
        <taxon>Actinomycetes</taxon>
        <taxon>Kitasatosporales</taxon>
        <taxon>Streptomycetaceae</taxon>
        <taxon>Yinghuangia</taxon>
    </lineage>
</organism>
<evidence type="ECO:0000313" key="5">
    <source>
        <dbReference type="Proteomes" id="UP001165378"/>
    </source>
</evidence>
<evidence type="ECO:0000259" key="2">
    <source>
        <dbReference type="Pfam" id="PF11774"/>
    </source>
</evidence>
<feature type="domain" description="Lsr2 DNA-binding" evidence="3">
    <location>
        <begin position="70"/>
        <end position="104"/>
    </location>
</feature>
<name>A0AA41PY94_9ACTN</name>
<sequence length="105" mass="11506">MAQRVVVTLQDDIDGSAAAETIRFGLDGKSYEIDLSEGHAEEIRALLGRYVDAARRTARTGKPYKQTTVAPDPAAVRAWARAQGMDVPTRGRIPKSIYQEFEAAN</sequence>
<dbReference type="Pfam" id="PF23359">
    <property type="entry name" value="Lsr2_DNA-bd"/>
    <property type="match status" value="1"/>
</dbReference>
<feature type="domain" description="Lsr2 dimerization" evidence="2">
    <location>
        <begin position="1"/>
        <end position="57"/>
    </location>
</feature>
<keyword evidence="5" id="KW-1185">Reference proteome</keyword>
<dbReference type="InterPro" id="IPR024412">
    <property type="entry name" value="Lsr2_dim_dom"/>
</dbReference>
<dbReference type="EMBL" id="JAKFHA010000002">
    <property type="protein sequence ID" value="MCF2526677.1"/>
    <property type="molecule type" value="Genomic_DNA"/>
</dbReference>
<dbReference type="Proteomes" id="UP001165378">
    <property type="component" value="Unassembled WGS sequence"/>
</dbReference>
<keyword evidence="1" id="KW-0238">DNA-binding</keyword>
<dbReference type="Pfam" id="PF11774">
    <property type="entry name" value="Lsr2"/>
    <property type="match status" value="1"/>
</dbReference>
<gene>
    <name evidence="4" type="ORF">LZ495_05510</name>
</gene>
<comment type="caution">
    <text evidence="4">The sequence shown here is derived from an EMBL/GenBank/DDBJ whole genome shotgun (WGS) entry which is preliminary data.</text>
</comment>
<protein>
    <submittedName>
        <fullName evidence="4">Lsr2 family protein</fullName>
    </submittedName>
</protein>
<reference evidence="4" key="1">
    <citation type="submission" date="2022-01" db="EMBL/GenBank/DDBJ databases">
        <title>Genome-Based Taxonomic Classification of the Phylum Actinobacteria.</title>
        <authorList>
            <person name="Gao Y."/>
        </authorList>
    </citation>
    <scope>NUCLEOTIDE SEQUENCE</scope>
    <source>
        <strain evidence="4">KLBMP 8922</strain>
    </source>
</reference>
<dbReference type="InterPro" id="IPR036625">
    <property type="entry name" value="E3-bd_dom_sf"/>
</dbReference>
<dbReference type="RefSeq" id="WP_235050809.1">
    <property type="nucleotide sequence ID" value="NZ_JAKFHA010000002.1"/>
</dbReference>
<evidence type="ECO:0000259" key="3">
    <source>
        <dbReference type="Pfam" id="PF23359"/>
    </source>
</evidence>
<dbReference type="GO" id="GO:0003677">
    <property type="term" value="F:DNA binding"/>
    <property type="evidence" value="ECO:0007669"/>
    <property type="project" value="UniProtKB-KW"/>
</dbReference>
<dbReference type="InterPro" id="IPR055370">
    <property type="entry name" value="Lsr2_DNA-bd"/>
</dbReference>
<evidence type="ECO:0000256" key="1">
    <source>
        <dbReference type="ARBA" id="ARBA00023125"/>
    </source>
</evidence>
<dbReference type="InterPro" id="IPR042261">
    <property type="entry name" value="Lsr2-like_dimerization"/>
</dbReference>
<dbReference type="AlphaFoldDB" id="A0AA41PY94"/>
<dbReference type="GO" id="GO:0016746">
    <property type="term" value="F:acyltransferase activity"/>
    <property type="evidence" value="ECO:0007669"/>
    <property type="project" value="InterPro"/>
</dbReference>
<proteinExistence type="predicted"/>
<accession>A0AA41PY94</accession>
<dbReference type="Gene3D" id="4.10.320.10">
    <property type="entry name" value="E3-binding domain"/>
    <property type="match status" value="1"/>
</dbReference>
<dbReference type="Gene3D" id="3.30.60.230">
    <property type="entry name" value="Lsr2, dimerization domain"/>
    <property type="match status" value="1"/>
</dbReference>